<dbReference type="PATRIC" id="fig|400092.3.peg.3578"/>
<dbReference type="OrthoDB" id="12078at2"/>
<reference evidence="1 2" key="1">
    <citation type="journal article" date="2015" name="Sci. Rep.">
        <title>Unraveling adaptation of Pontibacter korlensis to radiation and infertility in desert through complete genome and comparative transcriptomic analysis.</title>
        <authorList>
            <person name="Dai J."/>
            <person name="Dai W."/>
            <person name="Qiu C."/>
            <person name="Yang Z."/>
            <person name="Zhang Y."/>
            <person name="Zhou M."/>
            <person name="Zhang L."/>
            <person name="Fang C."/>
            <person name="Gao Q."/>
            <person name="Yang Q."/>
            <person name="Li X."/>
            <person name="Wang Z."/>
            <person name="Wang Z."/>
            <person name="Jia Z."/>
            <person name="Chen X."/>
        </authorList>
    </citation>
    <scope>NUCLEOTIDE SEQUENCE [LARGE SCALE GENOMIC DNA]</scope>
    <source>
        <strain evidence="1 2">X14-1T</strain>
    </source>
</reference>
<keyword evidence="2" id="KW-1185">Reference proteome</keyword>
<dbReference type="STRING" id="400092.PKOR_16320"/>
<gene>
    <name evidence="1" type="ORF">PKOR_16320</name>
</gene>
<dbReference type="HOGENOM" id="CLU_098667_1_0_10"/>
<evidence type="ECO:0008006" key="3">
    <source>
        <dbReference type="Google" id="ProtNLM"/>
    </source>
</evidence>
<evidence type="ECO:0000313" key="2">
    <source>
        <dbReference type="Proteomes" id="UP000033109"/>
    </source>
</evidence>
<accession>A0A0E3ZGT3</accession>
<dbReference type="KEGG" id="pko:PKOR_16320"/>
<organism evidence="1 2">
    <name type="scientific">Pontibacter korlensis</name>
    <dbReference type="NCBI Taxonomy" id="400092"/>
    <lineage>
        <taxon>Bacteria</taxon>
        <taxon>Pseudomonadati</taxon>
        <taxon>Bacteroidota</taxon>
        <taxon>Cytophagia</taxon>
        <taxon>Cytophagales</taxon>
        <taxon>Hymenobacteraceae</taxon>
        <taxon>Pontibacter</taxon>
    </lineage>
</organism>
<dbReference type="RefSeq" id="WP_046312143.1">
    <property type="nucleotide sequence ID" value="NZ_CBCSCY010000029.1"/>
</dbReference>
<protein>
    <recommendedName>
        <fullName evidence="3">HhH-GPD domain-containing protein</fullName>
    </recommendedName>
</protein>
<proteinExistence type="predicted"/>
<dbReference type="AlphaFoldDB" id="A0A0E3ZGT3"/>
<dbReference type="EMBL" id="CP009621">
    <property type="protein sequence ID" value="AKD04365.1"/>
    <property type="molecule type" value="Genomic_DNA"/>
</dbReference>
<dbReference type="Proteomes" id="UP000033109">
    <property type="component" value="Chromosome"/>
</dbReference>
<evidence type="ECO:0000313" key="1">
    <source>
        <dbReference type="EMBL" id="AKD04365.1"/>
    </source>
</evidence>
<name>A0A0E3ZGT3_9BACT</name>
<sequence length="218" mass="25204">MNFAKEARKLANFIIGLEEPFFTHYVPDRICYNHIGALYTDVILQAGLNYKSVVKPRVQRVLTHYPEANTVESFSIVLQEEGFEKVIKWKHPIKQERMLRLLEFSDIKGINTSEDLKGFLQNTYCRQSLLELNGFGPKSLDYLLKLLNFDSVAVDRHIYSFVELAEISATDYHATKKVVEFAADLLEVSRSSIDYSIWKFMSNKQSRNINSEQLALNL</sequence>